<comment type="similarity">
    <text evidence="1">Belongs to the peptidase M16 family.</text>
</comment>
<dbReference type="InterPro" id="IPR050626">
    <property type="entry name" value="Peptidase_M16"/>
</dbReference>
<evidence type="ECO:0000259" key="10">
    <source>
        <dbReference type="Pfam" id="PF16187"/>
    </source>
</evidence>
<evidence type="ECO:0000259" key="8">
    <source>
        <dbReference type="Pfam" id="PF00675"/>
    </source>
</evidence>
<evidence type="ECO:0000256" key="3">
    <source>
        <dbReference type="ARBA" id="ARBA00022723"/>
    </source>
</evidence>
<feature type="compositionally biased region" description="Low complexity" evidence="7">
    <location>
        <begin position="34"/>
        <end position="57"/>
    </location>
</feature>
<dbReference type="Pfam" id="PF22456">
    <property type="entry name" value="PqqF-like_C_4"/>
    <property type="match status" value="1"/>
</dbReference>
<accession>A0A7S4HIU6</accession>
<feature type="compositionally biased region" description="Acidic residues" evidence="7">
    <location>
        <begin position="202"/>
        <end position="213"/>
    </location>
</feature>
<gene>
    <name evidence="12" type="ORF">OAUR00152_LOCUS469</name>
</gene>
<dbReference type="PANTHER" id="PTHR43690">
    <property type="entry name" value="NARDILYSIN"/>
    <property type="match status" value="1"/>
</dbReference>
<evidence type="ECO:0000256" key="7">
    <source>
        <dbReference type="SAM" id="MobiDB-lite"/>
    </source>
</evidence>
<dbReference type="Pfam" id="PF05193">
    <property type="entry name" value="Peptidase_M16_C"/>
    <property type="match status" value="1"/>
</dbReference>
<dbReference type="InterPro" id="IPR032632">
    <property type="entry name" value="Peptidase_M16_M"/>
</dbReference>
<feature type="compositionally biased region" description="Gly residues" evidence="7">
    <location>
        <begin position="13"/>
        <end position="23"/>
    </location>
</feature>
<dbReference type="InterPro" id="IPR011765">
    <property type="entry name" value="Pept_M16_N"/>
</dbReference>
<feature type="domain" description="Coenzyme PQQ synthesis protein F-like C-terminal lobe" evidence="11">
    <location>
        <begin position="991"/>
        <end position="1090"/>
    </location>
</feature>
<feature type="domain" description="Peptidase M16 middle/third" evidence="10">
    <location>
        <begin position="528"/>
        <end position="856"/>
    </location>
</feature>
<dbReference type="GO" id="GO:0005829">
    <property type="term" value="C:cytosol"/>
    <property type="evidence" value="ECO:0007669"/>
    <property type="project" value="TreeGrafter"/>
</dbReference>
<proteinExistence type="inferred from homology"/>
<dbReference type="Gene3D" id="3.30.830.10">
    <property type="entry name" value="Metalloenzyme, LuxS/M16 peptidase-like"/>
    <property type="match status" value="4"/>
</dbReference>
<dbReference type="GO" id="GO:0005739">
    <property type="term" value="C:mitochondrion"/>
    <property type="evidence" value="ECO:0007669"/>
    <property type="project" value="TreeGrafter"/>
</dbReference>
<name>A0A7S4HIU6_9STRA</name>
<protein>
    <recommendedName>
        <fullName evidence="13">Insulin-degrading enzyme</fullName>
    </recommendedName>
</protein>
<sequence length="1202" mass="132730">MPSDGRRLPFAVGGLGVVGGGGSSRPLTELNESPPGETAPVEVEAEAAPAEEAAAGTNGDDPAAAATIVAETTGEKSSLNGEEQKTTTTVVLADAASFLKPLPDSRSYRAIRLPNSLVALLVSDPTTDIEAGSVHLRAGHFQDPAHRPGLAHFHEHMLFLGTEKYPNEEEYEAFLSRNGGSSNAYTDMEDTNYYFNVAPLDHDDDDDDDEDSEGGPAAGTGTSAALSGALDRLSQFFISPLFSEDSVERELRAVDSEYKNSLASDTWRNYQLLKSGTSEGHPFRKFGCGNYNTLTNGGDISGEIAESSGGSNPRDDLVKFWEDNYKPTNMRLCIVGRAGLDDLQKTVEETFGAIAPPPPSVDDEAEEATNGDSSGKLFRTEHSTYGGVRAFDASNLGLVREVVPVVEQRIIKMQFATPPLEDPVLQETRPYRVLSHLIGHESPGSLHSLLNDEGLINSLSSGVGIDTSDFSLCSLTVSLTKKGMEQRERVLELIWQWIALIRSAVEEDEDGLMARYHDEMRQMSKVNFSYRENGDPTDFSSSVADLLFYHEPSRVLAASSMTGPFDAEVTKAFLERLRPQNCIVTVWDPDLEKEEGSDVVTSASGTSSASASPWQEEKWYGAKYREVRLPEEVVDHWDNPKNLDSRLKLPKLNEFIPTDFSLRCDDDDAAHAELDEPKGADANEAPGKVTPPSILIERPGLRMWHKMDRTFRVPKTSLTMHLTTPNIYRSPRAMTLNRLYQKVLRDDLNEFVYDAGVAGCSYRVACLPTGYRISVSGYSEKLPHLLDVVTSRMLSLIAEMKEGPEAHPGLALKFEKARQNLLRQTKNFRLDTPYETSSYISRMLVEDNVWHVDNYISEMEGEYADSHPLTLEGCAQVAEECLRGRGKVEALCMGNINEKEAKEVASVIEQHFLQSRPLAEEEYPQFRSHKLPTQAEAVRLFGPDVESSSIPTKIEDVAHSESEANNAIQVILQTASEHELGYEGTGTLELLSYIAYNSAYNRLRTQEQLGYIVSAFTKKTAGSANAFAVVIQSSSTLPGVLEERIEAWLESFREELVNMPEERVAMEAAAVVAQLLERDMKLSDEVSSAWGEIVSTETLSAKKNLPAFDRLERLADTLTIGKECTSETVTAKGLKQNMIDFFDKYLLSTSPERRALSARVYCQKSKEEYEKNVGKPGVLSSYADSRYLKQFLSISAPAPYWI</sequence>
<evidence type="ECO:0000313" key="12">
    <source>
        <dbReference type="EMBL" id="CAE2200430.1"/>
    </source>
</evidence>
<keyword evidence="2" id="KW-0645">Protease</keyword>
<dbReference type="GO" id="GO:0046872">
    <property type="term" value="F:metal ion binding"/>
    <property type="evidence" value="ECO:0007669"/>
    <property type="project" value="UniProtKB-KW"/>
</dbReference>
<keyword evidence="6" id="KW-0482">Metalloprotease</keyword>
<evidence type="ECO:0000256" key="4">
    <source>
        <dbReference type="ARBA" id="ARBA00022801"/>
    </source>
</evidence>
<dbReference type="Pfam" id="PF16187">
    <property type="entry name" value="Peptidase_M16_M"/>
    <property type="match status" value="1"/>
</dbReference>
<keyword evidence="5" id="KW-0862">Zinc</keyword>
<feature type="domain" description="Peptidase M16 N-terminal" evidence="8">
    <location>
        <begin position="120"/>
        <end position="273"/>
    </location>
</feature>
<dbReference type="InterPro" id="IPR054734">
    <property type="entry name" value="PqqF-like_C_4"/>
</dbReference>
<organism evidence="12">
    <name type="scientific">Odontella aurita</name>
    <dbReference type="NCBI Taxonomy" id="265563"/>
    <lineage>
        <taxon>Eukaryota</taxon>
        <taxon>Sar</taxon>
        <taxon>Stramenopiles</taxon>
        <taxon>Ochrophyta</taxon>
        <taxon>Bacillariophyta</taxon>
        <taxon>Mediophyceae</taxon>
        <taxon>Biddulphiophycidae</taxon>
        <taxon>Eupodiscales</taxon>
        <taxon>Odontellaceae</taxon>
        <taxon>Odontella</taxon>
    </lineage>
</organism>
<dbReference type="Pfam" id="PF00675">
    <property type="entry name" value="Peptidase_M16"/>
    <property type="match status" value="1"/>
</dbReference>
<dbReference type="InterPro" id="IPR007863">
    <property type="entry name" value="Peptidase_M16_C"/>
</dbReference>
<dbReference type="InterPro" id="IPR011249">
    <property type="entry name" value="Metalloenz_LuxS/M16"/>
</dbReference>
<dbReference type="GO" id="GO:0004222">
    <property type="term" value="F:metalloendopeptidase activity"/>
    <property type="evidence" value="ECO:0007669"/>
    <property type="project" value="TreeGrafter"/>
</dbReference>
<evidence type="ECO:0000256" key="1">
    <source>
        <dbReference type="ARBA" id="ARBA00007261"/>
    </source>
</evidence>
<dbReference type="AlphaFoldDB" id="A0A7S4HIU6"/>
<dbReference type="GO" id="GO:0051603">
    <property type="term" value="P:proteolysis involved in protein catabolic process"/>
    <property type="evidence" value="ECO:0007669"/>
    <property type="project" value="TreeGrafter"/>
</dbReference>
<feature type="region of interest" description="Disordered" evidence="7">
    <location>
        <begin position="352"/>
        <end position="379"/>
    </location>
</feature>
<keyword evidence="3" id="KW-0479">Metal-binding</keyword>
<feature type="region of interest" description="Disordered" evidence="7">
    <location>
        <begin position="197"/>
        <end position="223"/>
    </location>
</feature>
<dbReference type="SUPFAM" id="SSF63411">
    <property type="entry name" value="LuxS/MPP-like metallohydrolase"/>
    <property type="match status" value="4"/>
</dbReference>
<evidence type="ECO:0000256" key="5">
    <source>
        <dbReference type="ARBA" id="ARBA00022833"/>
    </source>
</evidence>
<dbReference type="GO" id="GO:0043171">
    <property type="term" value="P:peptide catabolic process"/>
    <property type="evidence" value="ECO:0007669"/>
    <property type="project" value="TreeGrafter"/>
</dbReference>
<feature type="domain" description="Peptidase M16 C-terminal" evidence="9">
    <location>
        <begin position="314"/>
        <end position="509"/>
    </location>
</feature>
<reference evidence="12" key="1">
    <citation type="submission" date="2021-01" db="EMBL/GenBank/DDBJ databases">
        <authorList>
            <person name="Corre E."/>
            <person name="Pelletier E."/>
            <person name="Niang G."/>
            <person name="Scheremetjew M."/>
            <person name="Finn R."/>
            <person name="Kale V."/>
            <person name="Holt S."/>
            <person name="Cochrane G."/>
            <person name="Meng A."/>
            <person name="Brown T."/>
            <person name="Cohen L."/>
        </authorList>
    </citation>
    <scope>NUCLEOTIDE SEQUENCE</scope>
    <source>
        <strain evidence="12">Isolate 1302-5</strain>
    </source>
</reference>
<evidence type="ECO:0008006" key="13">
    <source>
        <dbReference type="Google" id="ProtNLM"/>
    </source>
</evidence>
<evidence type="ECO:0000259" key="9">
    <source>
        <dbReference type="Pfam" id="PF05193"/>
    </source>
</evidence>
<keyword evidence="4" id="KW-0378">Hydrolase</keyword>
<evidence type="ECO:0000256" key="2">
    <source>
        <dbReference type="ARBA" id="ARBA00022670"/>
    </source>
</evidence>
<dbReference type="FunFam" id="3.30.830.10:FF:000132">
    <property type="entry name" value="Protease of the insulinase family"/>
    <property type="match status" value="1"/>
</dbReference>
<dbReference type="PANTHER" id="PTHR43690:SF18">
    <property type="entry name" value="INSULIN-DEGRADING ENZYME-RELATED"/>
    <property type="match status" value="1"/>
</dbReference>
<feature type="region of interest" description="Disordered" evidence="7">
    <location>
        <begin position="1"/>
        <end position="61"/>
    </location>
</feature>
<dbReference type="EMBL" id="HBKQ01000689">
    <property type="protein sequence ID" value="CAE2200430.1"/>
    <property type="molecule type" value="Transcribed_RNA"/>
</dbReference>
<evidence type="ECO:0000256" key="6">
    <source>
        <dbReference type="ARBA" id="ARBA00023049"/>
    </source>
</evidence>
<evidence type="ECO:0000259" key="11">
    <source>
        <dbReference type="Pfam" id="PF22456"/>
    </source>
</evidence>